<proteinExistence type="predicted"/>
<dbReference type="GO" id="GO:0000160">
    <property type="term" value="P:phosphorelay signal transduction system"/>
    <property type="evidence" value="ECO:0007669"/>
    <property type="project" value="InterPro"/>
</dbReference>
<dbReference type="InterPro" id="IPR025944">
    <property type="entry name" value="Sigma_54_int_dom_CS"/>
</dbReference>
<dbReference type="InterPro" id="IPR025662">
    <property type="entry name" value="Sigma_54_int_dom_ATP-bd_1"/>
</dbReference>
<keyword evidence="11" id="KW-1185">Reference proteome</keyword>
<dbReference type="SMART" id="SM00448">
    <property type="entry name" value="REC"/>
    <property type="match status" value="1"/>
</dbReference>
<feature type="domain" description="Response regulatory" evidence="9">
    <location>
        <begin position="3"/>
        <end position="117"/>
    </location>
</feature>
<keyword evidence="5" id="KW-0010">Activator</keyword>
<evidence type="ECO:0000313" key="11">
    <source>
        <dbReference type="Proteomes" id="UP000249169"/>
    </source>
</evidence>
<dbReference type="EMBL" id="QHKO01000004">
    <property type="protein sequence ID" value="RAL22142.1"/>
    <property type="molecule type" value="Genomic_DNA"/>
</dbReference>
<evidence type="ECO:0000259" key="8">
    <source>
        <dbReference type="PROSITE" id="PS50045"/>
    </source>
</evidence>
<evidence type="ECO:0000256" key="3">
    <source>
        <dbReference type="ARBA" id="ARBA00023015"/>
    </source>
</evidence>
<sequence length="469" mass="50767">MAKVLVVEDNDTLREGVVQVLERMGHTALAASGGVKGLEIFRQEHPELVITDLKMEGVDGMQVLAGVREARPEALVIMITAFGSIETAVAAMQAGAFDFLPKPFPPDLLRAKVSRALEVGAERARAERLVEENAMLREDAARGFDEAIVGDSAAMATILERVRRVAGSDSTVYIHGESGTGKELVARAIHKASARAAGPFVKVNCSALAENLLESELFGHEKGAFTGAHKRRLGRFELAEGGTIFLDEIGDIQPATQLKLLRVLQEREFERVGGEATLKADVRVVTATHRDLRAEVAQGRFREDLFYRLHIIPVELPPLRARREDVPDLAAHFVEKLARRTRSSATRIGAEAMALLKRYEWPGNVRELENVIEHALVFARGETIGVGDLPPVLGGSRGAASGVDLAAVEASSLPEVLEELERALIVAALEKAGGVKAETARLLGIKSSALYYKLEKYGVESADEESSHG</sequence>
<name>A0A328C5M9_9DELT</name>
<dbReference type="PROSITE" id="PS00675">
    <property type="entry name" value="SIGMA54_INTERACT_1"/>
    <property type="match status" value="1"/>
</dbReference>
<dbReference type="InterPro" id="IPR002078">
    <property type="entry name" value="Sigma_54_int"/>
</dbReference>
<dbReference type="RefSeq" id="WP_111729713.1">
    <property type="nucleotide sequence ID" value="NZ_QHKO01000004.1"/>
</dbReference>
<dbReference type="InterPro" id="IPR001789">
    <property type="entry name" value="Sig_transdc_resp-reg_receiver"/>
</dbReference>
<dbReference type="Pfam" id="PF00072">
    <property type="entry name" value="Response_reg"/>
    <property type="match status" value="1"/>
</dbReference>
<gene>
    <name evidence="10" type="ORF">DL240_09815</name>
</gene>
<dbReference type="AlphaFoldDB" id="A0A328C5M9"/>
<reference evidence="10 11" key="1">
    <citation type="submission" date="2018-05" db="EMBL/GenBank/DDBJ databases">
        <title>Lujinxingia marina gen. nov. sp. nov., a new facultative anaerobic member of the class Deltaproteobacteria, and proposal of Lujinxingaceae fam. nov.</title>
        <authorList>
            <person name="Li C.-M."/>
        </authorList>
    </citation>
    <scope>NUCLEOTIDE SEQUENCE [LARGE SCALE GENOMIC DNA]</scope>
    <source>
        <strain evidence="10 11">B210</strain>
    </source>
</reference>
<dbReference type="Proteomes" id="UP000249169">
    <property type="component" value="Unassembled WGS sequence"/>
</dbReference>
<keyword evidence="7" id="KW-0597">Phosphoprotein</keyword>
<dbReference type="InterPro" id="IPR027417">
    <property type="entry name" value="P-loop_NTPase"/>
</dbReference>
<dbReference type="Pfam" id="PF00158">
    <property type="entry name" value="Sigma54_activat"/>
    <property type="match status" value="1"/>
</dbReference>
<dbReference type="GO" id="GO:0043565">
    <property type="term" value="F:sequence-specific DNA binding"/>
    <property type="evidence" value="ECO:0007669"/>
    <property type="project" value="InterPro"/>
</dbReference>
<keyword evidence="3" id="KW-0805">Transcription regulation</keyword>
<dbReference type="InterPro" id="IPR002197">
    <property type="entry name" value="HTH_Fis"/>
</dbReference>
<evidence type="ECO:0000256" key="6">
    <source>
        <dbReference type="ARBA" id="ARBA00023163"/>
    </source>
</evidence>
<dbReference type="PROSITE" id="PS00676">
    <property type="entry name" value="SIGMA54_INTERACT_2"/>
    <property type="match status" value="1"/>
</dbReference>
<dbReference type="FunFam" id="1.10.8.60:FF:000014">
    <property type="entry name" value="DNA-binding transcriptional regulator NtrC"/>
    <property type="match status" value="1"/>
</dbReference>
<comment type="caution">
    <text evidence="10">The sequence shown here is derived from an EMBL/GenBank/DDBJ whole genome shotgun (WGS) entry which is preliminary data.</text>
</comment>
<dbReference type="InterPro" id="IPR009057">
    <property type="entry name" value="Homeodomain-like_sf"/>
</dbReference>
<evidence type="ECO:0000256" key="1">
    <source>
        <dbReference type="ARBA" id="ARBA00022741"/>
    </source>
</evidence>
<dbReference type="OrthoDB" id="9814761at2"/>
<dbReference type="InterPro" id="IPR058031">
    <property type="entry name" value="AAA_lid_NorR"/>
</dbReference>
<dbReference type="Gene3D" id="1.10.10.60">
    <property type="entry name" value="Homeodomain-like"/>
    <property type="match status" value="1"/>
</dbReference>
<dbReference type="InterPro" id="IPR003593">
    <property type="entry name" value="AAA+_ATPase"/>
</dbReference>
<dbReference type="PANTHER" id="PTHR32071:SF117">
    <property type="entry name" value="PTS-DEPENDENT DIHYDROXYACETONE KINASE OPERON REGULATORY PROTEIN-RELATED"/>
    <property type="match status" value="1"/>
</dbReference>
<evidence type="ECO:0000256" key="5">
    <source>
        <dbReference type="ARBA" id="ARBA00023159"/>
    </source>
</evidence>
<feature type="domain" description="Sigma-54 factor interaction" evidence="8">
    <location>
        <begin position="148"/>
        <end position="377"/>
    </location>
</feature>
<evidence type="ECO:0000256" key="4">
    <source>
        <dbReference type="ARBA" id="ARBA00023125"/>
    </source>
</evidence>
<dbReference type="Gene3D" id="3.40.50.300">
    <property type="entry name" value="P-loop containing nucleotide triphosphate hydrolases"/>
    <property type="match status" value="1"/>
</dbReference>
<dbReference type="InterPro" id="IPR011006">
    <property type="entry name" value="CheY-like_superfamily"/>
</dbReference>
<dbReference type="InterPro" id="IPR025943">
    <property type="entry name" value="Sigma_54_int_dom_ATP-bd_2"/>
</dbReference>
<evidence type="ECO:0000259" key="9">
    <source>
        <dbReference type="PROSITE" id="PS50110"/>
    </source>
</evidence>
<dbReference type="Gene3D" id="1.10.8.60">
    <property type="match status" value="1"/>
</dbReference>
<dbReference type="Gene3D" id="3.40.50.2300">
    <property type="match status" value="1"/>
</dbReference>
<dbReference type="CDD" id="cd00009">
    <property type="entry name" value="AAA"/>
    <property type="match status" value="1"/>
</dbReference>
<keyword evidence="1" id="KW-0547">Nucleotide-binding</keyword>
<dbReference type="PRINTS" id="PR01590">
    <property type="entry name" value="HTHFIS"/>
</dbReference>
<evidence type="ECO:0000256" key="2">
    <source>
        <dbReference type="ARBA" id="ARBA00022840"/>
    </source>
</evidence>
<organism evidence="10 11">
    <name type="scientific">Lujinxingia litoralis</name>
    <dbReference type="NCBI Taxonomy" id="2211119"/>
    <lineage>
        <taxon>Bacteria</taxon>
        <taxon>Deltaproteobacteria</taxon>
        <taxon>Bradymonadales</taxon>
        <taxon>Lujinxingiaceae</taxon>
        <taxon>Lujinxingia</taxon>
    </lineage>
</organism>
<dbReference type="SUPFAM" id="SSF52540">
    <property type="entry name" value="P-loop containing nucleoside triphosphate hydrolases"/>
    <property type="match status" value="1"/>
</dbReference>
<dbReference type="GO" id="GO:0006355">
    <property type="term" value="P:regulation of DNA-templated transcription"/>
    <property type="evidence" value="ECO:0007669"/>
    <property type="project" value="InterPro"/>
</dbReference>
<keyword evidence="6" id="KW-0804">Transcription</keyword>
<protein>
    <submittedName>
        <fullName evidence="10">Fis family transcriptional regulator</fullName>
    </submittedName>
</protein>
<dbReference type="PROSITE" id="PS50110">
    <property type="entry name" value="RESPONSE_REGULATORY"/>
    <property type="match status" value="1"/>
</dbReference>
<dbReference type="PROSITE" id="PS00688">
    <property type="entry name" value="SIGMA54_INTERACT_3"/>
    <property type="match status" value="1"/>
</dbReference>
<evidence type="ECO:0000256" key="7">
    <source>
        <dbReference type="PROSITE-ProRule" id="PRU00169"/>
    </source>
</evidence>
<feature type="modified residue" description="4-aspartylphosphate" evidence="7">
    <location>
        <position position="52"/>
    </location>
</feature>
<keyword evidence="4" id="KW-0238">DNA-binding</keyword>
<dbReference type="SMART" id="SM00382">
    <property type="entry name" value="AAA"/>
    <property type="match status" value="1"/>
</dbReference>
<dbReference type="PROSITE" id="PS50045">
    <property type="entry name" value="SIGMA54_INTERACT_4"/>
    <property type="match status" value="1"/>
</dbReference>
<dbReference type="Pfam" id="PF25601">
    <property type="entry name" value="AAA_lid_14"/>
    <property type="match status" value="1"/>
</dbReference>
<dbReference type="GO" id="GO:0005524">
    <property type="term" value="F:ATP binding"/>
    <property type="evidence" value="ECO:0007669"/>
    <property type="project" value="UniProtKB-KW"/>
</dbReference>
<dbReference type="SUPFAM" id="SSF46689">
    <property type="entry name" value="Homeodomain-like"/>
    <property type="match status" value="1"/>
</dbReference>
<dbReference type="SUPFAM" id="SSF52172">
    <property type="entry name" value="CheY-like"/>
    <property type="match status" value="1"/>
</dbReference>
<accession>A0A328C5M9</accession>
<dbReference type="PANTHER" id="PTHR32071">
    <property type="entry name" value="TRANSCRIPTIONAL REGULATORY PROTEIN"/>
    <property type="match status" value="1"/>
</dbReference>
<evidence type="ECO:0000313" key="10">
    <source>
        <dbReference type="EMBL" id="RAL22142.1"/>
    </source>
</evidence>
<keyword evidence="2" id="KW-0067">ATP-binding</keyword>
<dbReference type="Pfam" id="PF02954">
    <property type="entry name" value="HTH_8"/>
    <property type="match status" value="1"/>
</dbReference>
<dbReference type="FunFam" id="3.40.50.300:FF:000006">
    <property type="entry name" value="DNA-binding transcriptional regulator NtrC"/>
    <property type="match status" value="1"/>
</dbReference>